<keyword evidence="1" id="KW-1133">Transmembrane helix</keyword>
<protein>
    <recommendedName>
        <fullName evidence="4">DUF1097 domain-containing protein</fullName>
    </recommendedName>
</protein>
<keyword evidence="1" id="KW-0472">Membrane</keyword>
<keyword evidence="3" id="KW-1185">Reference proteome</keyword>
<dbReference type="AlphaFoldDB" id="A0A9J6P647"/>
<comment type="caution">
    <text evidence="2">The sequence shown here is derived from an EMBL/GenBank/DDBJ whole genome shotgun (WGS) entry which is preliminary data.</text>
</comment>
<feature type="transmembrane region" description="Helical" evidence="1">
    <location>
        <begin position="12"/>
        <end position="45"/>
    </location>
</feature>
<reference evidence="2" key="2">
    <citation type="submission" date="2021-04" db="EMBL/GenBank/DDBJ databases">
        <authorList>
            <person name="Dong X."/>
        </authorList>
    </citation>
    <scope>NUCLEOTIDE SEQUENCE</scope>
    <source>
        <strain evidence="2">ZWT</strain>
    </source>
</reference>
<feature type="transmembrane region" description="Helical" evidence="1">
    <location>
        <begin position="133"/>
        <end position="153"/>
    </location>
</feature>
<sequence length="169" mass="18945">MEKDNMSFRKAFLLMIPVIAFLALYTAINLMLGLKEVWIGFLLLWYWGEKNASLEALLKTIFPGAVIGVAVAYILHTLPDLIGTSGLIISLIIVLFIVMCTFAGRFKMYVNGATFLYLTVISIPMIAEKANYFEYLMVIVVGCVYLGLSSWLMKLISKPKNDKIESLDS</sequence>
<feature type="transmembrane region" description="Helical" evidence="1">
    <location>
        <begin position="81"/>
        <end position="102"/>
    </location>
</feature>
<dbReference type="Proteomes" id="UP001056429">
    <property type="component" value="Unassembled WGS sequence"/>
</dbReference>
<evidence type="ECO:0000313" key="3">
    <source>
        <dbReference type="Proteomes" id="UP001056429"/>
    </source>
</evidence>
<gene>
    <name evidence="2" type="ORF">KDK92_18495</name>
</gene>
<dbReference type="EMBL" id="JAGSOJ010000004">
    <property type="protein sequence ID" value="MCM1991732.1"/>
    <property type="molecule type" value="Genomic_DNA"/>
</dbReference>
<dbReference type="RefSeq" id="WP_250860873.1">
    <property type="nucleotide sequence ID" value="NZ_JAGSOJ010000004.1"/>
</dbReference>
<evidence type="ECO:0000256" key="1">
    <source>
        <dbReference type="SAM" id="Phobius"/>
    </source>
</evidence>
<accession>A0A9J6P647</accession>
<proteinExistence type="predicted"/>
<organism evidence="2 3">
    <name type="scientific">Oceanirhabdus seepicola</name>
    <dbReference type="NCBI Taxonomy" id="2828781"/>
    <lineage>
        <taxon>Bacteria</taxon>
        <taxon>Bacillati</taxon>
        <taxon>Bacillota</taxon>
        <taxon>Clostridia</taxon>
        <taxon>Eubacteriales</taxon>
        <taxon>Clostridiaceae</taxon>
        <taxon>Oceanirhabdus</taxon>
    </lineage>
</organism>
<reference evidence="2" key="1">
    <citation type="journal article" date="2021" name="mSystems">
        <title>Bacteria and Archaea Synergistically Convert Glycine Betaine to Biogenic Methane in the Formosa Cold Seep of the South China Sea.</title>
        <authorList>
            <person name="Li L."/>
            <person name="Zhang W."/>
            <person name="Zhang S."/>
            <person name="Song L."/>
            <person name="Sun Q."/>
            <person name="Zhang H."/>
            <person name="Xiang H."/>
            <person name="Dong X."/>
        </authorList>
    </citation>
    <scope>NUCLEOTIDE SEQUENCE</scope>
    <source>
        <strain evidence="2">ZWT</strain>
    </source>
</reference>
<name>A0A9J6P647_9CLOT</name>
<evidence type="ECO:0008006" key="4">
    <source>
        <dbReference type="Google" id="ProtNLM"/>
    </source>
</evidence>
<evidence type="ECO:0000313" key="2">
    <source>
        <dbReference type="EMBL" id="MCM1991732.1"/>
    </source>
</evidence>
<feature type="transmembrane region" description="Helical" evidence="1">
    <location>
        <begin position="109"/>
        <end position="127"/>
    </location>
</feature>
<keyword evidence="1" id="KW-0812">Transmembrane</keyword>